<evidence type="ECO:0000313" key="4">
    <source>
        <dbReference type="Proteomes" id="UP000017786"/>
    </source>
</evidence>
<dbReference type="InterPro" id="IPR012340">
    <property type="entry name" value="NA-bd_OB-fold"/>
</dbReference>
<accession>U5WKW8</accession>
<dbReference type="eggNOG" id="COG0629">
    <property type="taxonomic scope" value="Bacteria"/>
</dbReference>
<dbReference type="PROSITE" id="PS50935">
    <property type="entry name" value="SSB"/>
    <property type="match status" value="1"/>
</dbReference>
<evidence type="ECO:0008006" key="5">
    <source>
        <dbReference type="Google" id="ProtNLM"/>
    </source>
</evidence>
<dbReference type="Proteomes" id="UP000017786">
    <property type="component" value="Chromosome"/>
</dbReference>
<proteinExistence type="predicted"/>
<dbReference type="InterPro" id="IPR000424">
    <property type="entry name" value="Primosome_PriB/ssb"/>
</dbReference>
<dbReference type="GO" id="GO:0003697">
    <property type="term" value="F:single-stranded DNA binding"/>
    <property type="evidence" value="ECO:0007669"/>
    <property type="project" value="InterPro"/>
</dbReference>
<evidence type="ECO:0000256" key="1">
    <source>
        <dbReference type="ARBA" id="ARBA00023125"/>
    </source>
</evidence>
<keyword evidence="1 2" id="KW-0238">DNA-binding</keyword>
<dbReference type="NCBIfam" id="NF004512">
    <property type="entry name" value="PRK05853.1"/>
    <property type="match status" value="1"/>
</dbReference>
<evidence type="ECO:0000313" key="3">
    <source>
        <dbReference type="EMBL" id="AGZ49804.1"/>
    </source>
</evidence>
<sequence length="175" mass="18730">MWSHMFETQLTVVGHIVNDLQRRKVGDQEVVKFRVASNSRRRTSDGGWEPGNSLFITVNCWGRLVSGVGAALGKGAPVIVVGHVYTSEYEDRDGNRRSSLEMRATSVGPDLSRVFVRIEKPSYTGPSSENAPAAGMTGQSGTVVNDDYLAARVDSVPDAAAAQNAADHTALPLSA</sequence>
<dbReference type="CDD" id="cd04496">
    <property type="entry name" value="SSB_OBF"/>
    <property type="match status" value="1"/>
</dbReference>
<dbReference type="AlphaFoldDB" id="U5WKW8"/>
<dbReference type="SUPFAM" id="SSF50249">
    <property type="entry name" value="Nucleic acid-binding proteins"/>
    <property type="match status" value="1"/>
</dbReference>
<dbReference type="HOGENOM" id="CLU_078758_1_4_11"/>
<reference evidence="3 4" key="1">
    <citation type="submission" date="2013-10" db="EMBL/GenBank/DDBJ databases">
        <title>Genome sequence of Mycobacterium kansasii.</title>
        <authorList>
            <consortium name="McGill University Mycobacterium genome consortium"/>
            <person name="Veyrier F.J."/>
            <person name="Behr M.A."/>
        </authorList>
    </citation>
    <scope>NUCLEOTIDE SEQUENCE [LARGE SCALE GENOMIC DNA]</scope>
    <source>
        <strain evidence="3 4">ATCC 12478</strain>
    </source>
</reference>
<dbReference type="Gene3D" id="2.40.50.140">
    <property type="entry name" value="Nucleic acid-binding proteins"/>
    <property type="match status" value="1"/>
</dbReference>
<dbReference type="Pfam" id="PF00436">
    <property type="entry name" value="SSB"/>
    <property type="match status" value="1"/>
</dbReference>
<gene>
    <name evidence="3" type="ORF">MKAN_05540</name>
</gene>
<organism evidence="3 4">
    <name type="scientific">Mycobacterium kansasii ATCC 12478</name>
    <dbReference type="NCBI Taxonomy" id="557599"/>
    <lineage>
        <taxon>Bacteria</taxon>
        <taxon>Bacillati</taxon>
        <taxon>Actinomycetota</taxon>
        <taxon>Actinomycetes</taxon>
        <taxon>Mycobacteriales</taxon>
        <taxon>Mycobacteriaceae</taxon>
        <taxon>Mycobacterium</taxon>
    </lineage>
</organism>
<dbReference type="EMBL" id="CP006835">
    <property type="protein sequence ID" value="AGZ49804.1"/>
    <property type="molecule type" value="Genomic_DNA"/>
</dbReference>
<name>U5WKW8_MYCKA</name>
<evidence type="ECO:0000256" key="2">
    <source>
        <dbReference type="PROSITE-ProRule" id="PRU00252"/>
    </source>
</evidence>
<protein>
    <recommendedName>
        <fullName evidence="5">Single-stranded DNA-binding protein</fullName>
    </recommendedName>
</protein>
<dbReference type="KEGG" id="mkn:MKAN_05540"/>